<dbReference type="CDD" id="cd21980">
    <property type="entry name" value="HMG-box_HMG20"/>
    <property type="match status" value="1"/>
</dbReference>
<dbReference type="InterPro" id="IPR051965">
    <property type="entry name" value="ChromReg_NeuronalGeneExpr"/>
</dbReference>
<evidence type="ECO:0000256" key="2">
    <source>
        <dbReference type="ARBA" id="ARBA00023242"/>
    </source>
</evidence>
<evidence type="ECO:0000256" key="4">
    <source>
        <dbReference type="SAM" id="Coils"/>
    </source>
</evidence>
<dbReference type="PROSITE" id="PS50118">
    <property type="entry name" value="HMG_BOX_2"/>
    <property type="match status" value="1"/>
</dbReference>
<keyword evidence="1 3" id="KW-0238">DNA-binding</keyword>
<reference evidence="7" key="1">
    <citation type="journal article" date="2023" name="Mol. Biol. Evol.">
        <title>Third-Generation Sequencing Reveals the Adaptive Role of the Epigenome in Three Deep-Sea Polychaetes.</title>
        <authorList>
            <person name="Perez M."/>
            <person name="Aroh O."/>
            <person name="Sun Y."/>
            <person name="Lan Y."/>
            <person name="Juniper S.K."/>
            <person name="Young C.R."/>
            <person name="Angers B."/>
            <person name="Qian P.Y."/>
        </authorList>
    </citation>
    <scope>NUCLEOTIDE SEQUENCE</scope>
    <source>
        <strain evidence="7">R07B-5</strain>
    </source>
</reference>
<feature type="domain" description="HMG box" evidence="6">
    <location>
        <begin position="177"/>
        <end position="245"/>
    </location>
</feature>
<feature type="coiled-coil region" evidence="4">
    <location>
        <begin position="399"/>
        <end position="426"/>
    </location>
</feature>
<dbReference type="PANTHER" id="PTHR46040:SF3">
    <property type="entry name" value="HIGH MOBILITY GROUP PROTEIN 2"/>
    <property type="match status" value="1"/>
</dbReference>
<dbReference type="EMBL" id="JAODUO010000841">
    <property type="protein sequence ID" value="KAK2173930.1"/>
    <property type="molecule type" value="Genomic_DNA"/>
</dbReference>
<dbReference type="InterPro" id="IPR009071">
    <property type="entry name" value="HMG_box_dom"/>
</dbReference>
<dbReference type="PANTHER" id="PTHR46040">
    <property type="entry name" value="HIGH MOBILITY GROUP PROTEIN 2"/>
    <property type="match status" value="1"/>
</dbReference>
<sequence length="449" mass="49911">MMEGEPSEVLTTSIATSNSTLALNGPIFNLSSLTSDGDKTDYSSEGMKFETTALISDSGVIGVDTSQGLVLSVGDSITVGQVSLAGATNTLDLQNTVYLPAHFLNTDSGQLFEVQGDTTGDSCHGLTTASPPELHTNLSDTVAVVSAHPDTGHELKKRKGGWPKGRKRKKEKLFQGPKAPASAYVIFAIERRRQIKDLSPELPFVEVTKLLGGEWSAMCPVEKQKYIDLAERDKQRYIDELKLYQQSEAYQNFLKRKRALCEEDSPNLDIIDTSHYLDNIEEEEGLYCKVCDQYFSNMHNRKEHLFGKQHLQNVTNEFEKEMEKQEEGDGLTCDDLSQDMVSVSPDHPLLGSASSSFVVGTSEPLDVDRFIHQFMQKNLERELEMGHLRKLADVVRQQNMALVSKIKQLQQIQEKLEQELSSTKGISAALSAQLDALRMVPTLFGVINF</sequence>
<organism evidence="7 8">
    <name type="scientific">Ridgeia piscesae</name>
    <name type="common">Tubeworm</name>
    <dbReference type="NCBI Taxonomy" id="27915"/>
    <lineage>
        <taxon>Eukaryota</taxon>
        <taxon>Metazoa</taxon>
        <taxon>Spiralia</taxon>
        <taxon>Lophotrochozoa</taxon>
        <taxon>Annelida</taxon>
        <taxon>Polychaeta</taxon>
        <taxon>Sedentaria</taxon>
        <taxon>Canalipalpata</taxon>
        <taxon>Sabellida</taxon>
        <taxon>Siboglinidae</taxon>
        <taxon>Ridgeia</taxon>
    </lineage>
</organism>
<evidence type="ECO:0000259" key="6">
    <source>
        <dbReference type="PROSITE" id="PS50118"/>
    </source>
</evidence>
<evidence type="ECO:0000256" key="5">
    <source>
        <dbReference type="SAM" id="MobiDB-lite"/>
    </source>
</evidence>
<protein>
    <recommendedName>
        <fullName evidence="6">HMG box domain-containing protein</fullName>
    </recommendedName>
</protein>
<feature type="region of interest" description="Disordered" evidence="5">
    <location>
        <begin position="152"/>
        <end position="173"/>
    </location>
</feature>
<dbReference type="Gene3D" id="3.30.160.60">
    <property type="entry name" value="Classic Zinc Finger"/>
    <property type="match status" value="1"/>
</dbReference>
<evidence type="ECO:0000313" key="7">
    <source>
        <dbReference type="EMBL" id="KAK2173930.1"/>
    </source>
</evidence>
<dbReference type="InterPro" id="IPR036910">
    <property type="entry name" value="HMG_box_dom_sf"/>
</dbReference>
<accession>A0AAD9KMH3</accession>
<comment type="caution">
    <text evidence="7">The sequence shown here is derived from an EMBL/GenBank/DDBJ whole genome shotgun (WGS) entry which is preliminary data.</text>
</comment>
<dbReference type="Gene3D" id="1.10.30.10">
    <property type="entry name" value="High mobility group box domain"/>
    <property type="match status" value="1"/>
</dbReference>
<dbReference type="Proteomes" id="UP001209878">
    <property type="component" value="Unassembled WGS sequence"/>
</dbReference>
<feature type="DNA-binding region" description="HMG box" evidence="3">
    <location>
        <begin position="177"/>
        <end position="245"/>
    </location>
</feature>
<proteinExistence type="predicted"/>
<evidence type="ECO:0000256" key="1">
    <source>
        <dbReference type="ARBA" id="ARBA00023125"/>
    </source>
</evidence>
<dbReference type="SMART" id="SM00398">
    <property type="entry name" value="HMG"/>
    <property type="match status" value="1"/>
</dbReference>
<gene>
    <name evidence="7" type="ORF">NP493_839g00022</name>
</gene>
<keyword evidence="2 3" id="KW-0539">Nucleus</keyword>
<evidence type="ECO:0000256" key="3">
    <source>
        <dbReference type="PROSITE-ProRule" id="PRU00267"/>
    </source>
</evidence>
<keyword evidence="8" id="KW-1185">Reference proteome</keyword>
<dbReference type="AlphaFoldDB" id="A0AAD9KMH3"/>
<dbReference type="GO" id="GO:0010468">
    <property type="term" value="P:regulation of gene expression"/>
    <property type="evidence" value="ECO:0007669"/>
    <property type="project" value="TreeGrafter"/>
</dbReference>
<dbReference type="InterPro" id="IPR036236">
    <property type="entry name" value="Znf_C2H2_sf"/>
</dbReference>
<dbReference type="Pfam" id="PF00505">
    <property type="entry name" value="HMG_box"/>
    <property type="match status" value="1"/>
</dbReference>
<feature type="compositionally biased region" description="Basic residues" evidence="5">
    <location>
        <begin position="155"/>
        <end position="171"/>
    </location>
</feature>
<dbReference type="PROSITE" id="PS00028">
    <property type="entry name" value="ZINC_FINGER_C2H2_1"/>
    <property type="match status" value="1"/>
</dbReference>
<dbReference type="GO" id="GO:0003677">
    <property type="term" value="F:DNA binding"/>
    <property type="evidence" value="ECO:0007669"/>
    <property type="project" value="UniProtKB-UniRule"/>
</dbReference>
<dbReference type="SUPFAM" id="SSF57667">
    <property type="entry name" value="beta-beta-alpha zinc fingers"/>
    <property type="match status" value="1"/>
</dbReference>
<dbReference type="InterPro" id="IPR013087">
    <property type="entry name" value="Znf_C2H2_type"/>
</dbReference>
<keyword evidence="4" id="KW-0175">Coiled coil</keyword>
<dbReference type="SUPFAM" id="SSF47095">
    <property type="entry name" value="HMG-box"/>
    <property type="match status" value="1"/>
</dbReference>
<evidence type="ECO:0000313" key="8">
    <source>
        <dbReference type="Proteomes" id="UP001209878"/>
    </source>
</evidence>
<name>A0AAD9KMH3_RIDPI</name>
<dbReference type="GO" id="GO:0005634">
    <property type="term" value="C:nucleus"/>
    <property type="evidence" value="ECO:0007669"/>
    <property type="project" value="UniProtKB-UniRule"/>
</dbReference>